<accession>A0A8E5JU75</accession>
<keyword evidence="2" id="KW-0934">Plastid</keyword>
<protein>
    <submittedName>
        <fullName evidence="2">PsbG</fullName>
    </submittedName>
</protein>
<organism evidence="2">
    <name type="scientific">Maerua crassifolia</name>
    <dbReference type="NCBI Taxonomy" id="1198337"/>
    <lineage>
        <taxon>Eukaryota</taxon>
        <taxon>Viridiplantae</taxon>
        <taxon>Streptophyta</taxon>
        <taxon>Embryophyta</taxon>
        <taxon>Tracheophyta</taxon>
        <taxon>Spermatophyta</taxon>
        <taxon>Magnoliopsida</taxon>
        <taxon>eudicotyledons</taxon>
        <taxon>Gunneridae</taxon>
        <taxon>Pentapetalae</taxon>
        <taxon>rosids</taxon>
        <taxon>malvids</taxon>
        <taxon>Brassicales</taxon>
        <taxon>Capparaceae</taxon>
        <taxon>Maerua</taxon>
    </lineage>
</organism>
<dbReference type="RefSeq" id="YP_010180543.1">
    <property type="nucleotide sequence ID" value="NC_058239.1"/>
</dbReference>
<dbReference type="AlphaFoldDB" id="A0A8E5JU75"/>
<evidence type="ECO:0000313" key="2">
    <source>
        <dbReference type="EMBL" id="QVD39962.1"/>
    </source>
</evidence>
<name>A0A8E5JU75_9ROSI</name>
<gene>
    <name evidence="2" type="primary">psbG</name>
</gene>
<reference evidence="2" key="1">
    <citation type="submission" date="2019-10" db="EMBL/GenBank/DDBJ databases">
        <title>Complete chloroplast genome of Maerua crassifolia.</title>
        <authorList>
            <person name="Albokhari E.J. Sr."/>
            <person name="Alzahrani D.A."/>
        </authorList>
    </citation>
    <scope>NUCLEOTIDE SEQUENCE</scope>
</reference>
<proteinExistence type="predicted"/>
<dbReference type="GeneID" id="68205716"/>
<feature type="compositionally biased region" description="Basic residues" evidence="1">
    <location>
        <begin position="13"/>
        <end position="24"/>
    </location>
</feature>
<keyword evidence="2" id="KW-0150">Chloroplast</keyword>
<evidence type="ECO:0000256" key="1">
    <source>
        <dbReference type="SAM" id="MobiDB-lite"/>
    </source>
</evidence>
<feature type="region of interest" description="Disordered" evidence="1">
    <location>
        <begin position="1"/>
        <end position="24"/>
    </location>
</feature>
<geneLocation type="chloroplast" evidence="2"/>
<dbReference type="EMBL" id="MN603029">
    <property type="protein sequence ID" value="QVD39962.1"/>
    <property type="molecule type" value="Genomic_DNA"/>
</dbReference>
<sequence length="24" mass="2873">MVLVPEYLDNNNKKKKVKKTLKQL</sequence>